<dbReference type="InterPro" id="IPR048482">
    <property type="entry name" value="GH141_ins"/>
</dbReference>
<protein>
    <submittedName>
        <fullName evidence="5">Uncharacterized protein</fullName>
    </submittedName>
</protein>
<organism evidence="5 6">
    <name type="scientific">Actinacidiphila oryziradicis</name>
    <dbReference type="NCBI Taxonomy" id="2571141"/>
    <lineage>
        <taxon>Bacteria</taxon>
        <taxon>Bacillati</taxon>
        <taxon>Actinomycetota</taxon>
        <taxon>Actinomycetes</taxon>
        <taxon>Kitasatosporales</taxon>
        <taxon>Streptomycetaceae</taxon>
        <taxon>Actinacidiphila</taxon>
    </lineage>
</organism>
<dbReference type="OrthoDB" id="9808066at2"/>
<dbReference type="InterPro" id="IPR011050">
    <property type="entry name" value="Pectin_lyase_fold/virulence"/>
</dbReference>
<dbReference type="CDD" id="cd00063">
    <property type="entry name" value="FN3"/>
    <property type="match status" value="2"/>
</dbReference>
<dbReference type="SMART" id="SM00060">
    <property type="entry name" value="FN3"/>
    <property type="match status" value="2"/>
</dbReference>
<keyword evidence="1" id="KW-0378">Hydrolase</keyword>
<reference evidence="5 6" key="1">
    <citation type="submission" date="2019-04" db="EMBL/GenBank/DDBJ databases">
        <title>Streptomyces oryziradicis sp. nov., a novel actinomycete isolated from rhizosphere soil of rice (Oryza sativa L.).</title>
        <authorList>
            <person name="Li C."/>
        </authorList>
    </citation>
    <scope>NUCLEOTIDE SEQUENCE [LARGE SCALE GENOMIC DNA]</scope>
    <source>
        <strain evidence="5 6">NEAU-C40</strain>
    </source>
</reference>
<dbReference type="Pfam" id="PF00041">
    <property type="entry name" value="fn3"/>
    <property type="match status" value="1"/>
</dbReference>
<dbReference type="Gene3D" id="2.160.20.10">
    <property type="entry name" value="Single-stranded right-handed beta-helix, Pectin lyase-like"/>
    <property type="match status" value="2"/>
</dbReference>
<dbReference type="AlphaFoldDB" id="A0A4U0S122"/>
<dbReference type="InterPro" id="IPR000421">
    <property type="entry name" value="FA58C"/>
</dbReference>
<dbReference type="Pfam" id="PF00754">
    <property type="entry name" value="F5_F8_type_C"/>
    <property type="match status" value="1"/>
</dbReference>
<evidence type="ECO:0000313" key="5">
    <source>
        <dbReference type="EMBL" id="TKA00741.1"/>
    </source>
</evidence>
<dbReference type="InterPro" id="IPR013783">
    <property type="entry name" value="Ig-like_fold"/>
</dbReference>
<comment type="caution">
    <text evidence="5">The sequence shown here is derived from an EMBL/GenBank/DDBJ whole genome shotgun (WGS) entry which is preliminary data.</text>
</comment>
<dbReference type="EMBL" id="SUMC01000080">
    <property type="protein sequence ID" value="TKA00741.1"/>
    <property type="molecule type" value="Genomic_DNA"/>
</dbReference>
<dbReference type="SMART" id="SM00710">
    <property type="entry name" value="PbH1"/>
    <property type="match status" value="6"/>
</dbReference>
<dbReference type="GO" id="GO:0016798">
    <property type="term" value="F:hydrolase activity, acting on glycosyl bonds"/>
    <property type="evidence" value="ECO:0007669"/>
    <property type="project" value="UniProtKB-KW"/>
</dbReference>
<evidence type="ECO:0000256" key="2">
    <source>
        <dbReference type="ARBA" id="ARBA00023326"/>
    </source>
</evidence>
<dbReference type="InterPro" id="IPR003961">
    <property type="entry name" value="FN3_dom"/>
</dbReference>
<dbReference type="PANTHER" id="PTHR36453">
    <property type="entry name" value="SECRETED PROTEIN-RELATED"/>
    <property type="match status" value="1"/>
</dbReference>
<keyword evidence="2" id="KW-0119">Carbohydrate metabolism</keyword>
<evidence type="ECO:0000256" key="1">
    <source>
        <dbReference type="ARBA" id="ARBA00023295"/>
    </source>
</evidence>
<dbReference type="Gene3D" id="2.60.40.10">
    <property type="entry name" value="Immunoglobulins"/>
    <property type="match status" value="2"/>
</dbReference>
<feature type="domain" description="Fibronectin type-III" evidence="4">
    <location>
        <begin position="845"/>
        <end position="930"/>
    </location>
</feature>
<dbReference type="PANTHER" id="PTHR36453:SF1">
    <property type="entry name" value="RIGHT HANDED BETA HELIX DOMAIN-CONTAINING PROTEIN"/>
    <property type="match status" value="1"/>
</dbReference>
<dbReference type="InterPro" id="IPR006626">
    <property type="entry name" value="PbH1"/>
</dbReference>
<dbReference type="Gene3D" id="2.60.120.260">
    <property type="entry name" value="Galactose-binding domain-like"/>
    <property type="match status" value="1"/>
</dbReference>
<feature type="domain" description="F5/8 type C" evidence="3">
    <location>
        <begin position="925"/>
        <end position="1070"/>
    </location>
</feature>
<dbReference type="SUPFAM" id="SSF49785">
    <property type="entry name" value="Galactose-binding domain-like"/>
    <property type="match status" value="1"/>
</dbReference>
<gene>
    <name evidence="5" type="ORF">FCI23_41900</name>
</gene>
<evidence type="ECO:0000259" key="3">
    <source>
        <dbReference type="PROSITE" id="PS50022"/>
    </source>
</evidence>
<evidence type="ECO:0000313" key="6">
    <source>
        <dbReference type="Proteomes" id="UP000305778"/>
    </source>
</evidence>
<accession>A0A4U0S122</accession>
<keyword evidence="1" id="KW-0326">Glycosidase</keyword>
<feature type="domain" description="Fibronectin type-III" evidence="4">
    <location>
        <begin position="754"/>
        <end position="843"/>
    </location>
</feature>
<dbReference type="SUPFAM" id="SSF51126">
    <property type="entry name" value="Pectin lyase-like"/>
    <property type="match status" value="1"/>
</dbReference>
<dbReference type="SUPFAM" id="SSF49265">
    <property type="entry name" value="Fibronectin type III"/>
    <property type="match status" value="1"/>
</dbReference>
<dbReference type="GO" id="GO:0000272">
    <property type="term" value="P:polysaccharide catabolic process"/>
    <property type="evidence" value="ECO:0007669"/>
    <property type="project" value="UniProtKB-KW"/>
</dbReference>
<dbReference type="PROSITE" id="PS50022">
    <property type="entry name" value="FA58C_3"/>
    <property type="match status" value="1"/>
</dbReference>
<sequence length="1070" mass="111802">MPLLAAAFDGAHHNAADVIASGCATPVRTSAPYKGGLTDHGTGPISQYLFTHPPSRSSACRTAPGSNAPIRCGRPVRVGVTPHHRKQGEAMKPDPCDHAATRVPSGGAITRSRLRVLVGALALAVGATGFLTAGPAQAAAPADPGARYLYASPDGTGSACAQNTACSLTEAQTQVRKFTQNMQADIVVQLAGGTYSLSKPLTFTAADSGNSGHQVRWQAAPGAHPVLSGGRNVSGWSLSDSAHNIWSASVPADLNTRQLYVDGVRADVAQSTSGLPSGSTVTATGYTVPGNSLQSVRNPADLQFMYHPLDWAQESCNAASITGTATQTTVTMAQPCWGTVQSFYGGTERANMPQYVANDYSFLSQPGQWYFDTAAHRIYYIPRSGQNMSTAKAVVPVLQNLVTGAGTATAPVHDMTFQGLTFEYATWMQPSTDVGFAETQANLLITTPDSSYNWSPAHFVTPSGGTTWNNTPYGSQAQVMPEAVEFHAARNISFVRNTFVHLGGAGLGLAQGSQHNHVVGNVMTDISGNGLQVGSVSDPNQTDPNLIDAYNTVSNNYVHNVNVEFLGGVGMFFGYVRDTTISHNEIADLPYSGMSIGWGWGSLDTTPSIDENNKIIDNYVHDVMQDLHDGGGIYALGPQPGGVISGNYIGNVVHDSGHVYLDQGSTGWTISNNVMSTGTTWMRANPNSFDPSSNVAKDNYTDLTILASGTVAISGTTTVATGELPASIIQKAGLQPAYKDLDPTTPSDTQAPTAPQHLQVKVVNPTSLRLNWAASTDNVGVTGYEIAVNGRLVQVTATPGATLTGLTPNKVTKITVRARDLAANLSTAGGISVQMPAADTQAPTTPGTPTVNSVYPTTVNLSWPASTDDWAVTGYQVYRDGVLAATTTGTSAEVDGATPGQTAQYTVKAKDEAGNLSAASPAVSATTPDLSNLALHAPATALYLDGSTALMQPNSIPGYAVDGDLSTFAQATNQYAWQLQVDLGSSRTISSIVTTMPSDKFATEYNIETSEDGQNWTVADKVTGFMGGVSTQNLSTPVTGRYLRIVAVHPDGGGQTGGQMAISELAVYGS</sequence>
<dbReference type="InterPro" id="IPR008979">
    <property type="entry name" value="Galactose-bd-like_sf"/>
</dbReference>
<dbReference type="InterPro" id="IPR012334">
    <property type="entry name" value="Pectin_lyas_fold"/>
</dbReference>
<proteinExistence type="predicted"/>
<name>A0A4U0S122_9ACTN</name>
<dbReference type="InterPro" id="IPR036116">
    <property type="entry name" value="FN3_sf"/>
</dbReference>
<dbReference type="Pfam" id="PF21231">
    <property type="entry name" value="GH141_M"/>
    <property type="match status" value="1"/>
</dbReference>
<dbReference type="Proteomes" id="UP000305778">
    <property type="component" value="Unassembled WGS sequence"/>
</dbReference>
<dbReference type="PROSITE" id="PS50853">
    <property type="entry name" value="FN3"/>
    <property type="match status" value="2"/>
</dbReference>
<keyword evidence="2" id="KW-0624">Polysaccharide degradation</keyword>
<evidence type="ECO:0000259" key="4">
    <source>
        <dbReference type="PROSITE" id="PS50853"/>
    </source>
</evidence>
<keyword evidence="6" id="KW-1185">Reference proteome</keyword>